<dbReference type="PRINTS" id="PR00313">
    <property type="entry name" value="CABNDNGRPT"/>
</dbReference>
<keyword evidence="4" id="KW-0800">Toxin</keyword>
<organism evidence="9 10">
    <name type="scientific">Rhodovulum iodosum</name>
    <dbReference type="NCBI Taxonomy" id="68291"/>
    <lineage>
        <taxon>Bacteria</taxon>
        <taxon>Pseudomonadati</taxon>
        <taxon>Pseudomonadota</taxon>
        <taxon>Alphaproteobacteria</taxon>
        <taxon>Rhodobacterales</taxon>
        <taxon>Paracoccaceae</taxon>
        <taxon>Rhodovulum</taxon>
    </lineage>
</organism>
<evidence type="ECO:0000313" key="9">
    <source>
        <dbReference type="EMBL" id="MEX5729918.1"/>
    </source>
</evidence>
<dbReference type="PRINTS" id="PR01488">
    <property type="entry name" value="RTXTOXINA"/>
</dbReference>
<keyword evidence="6" id="KW-0843">Virulence</keyword>
<dbReference type="InterPro" id="IPR003995">
    <property type="entry name" value="RTX_toxin_determinant-A"/>
</dbReference>
<feature type="compositionally biased region" description="Basic and acidic residues" evidence="8">
    <location>
        <begin position="35"/>
        <end position="44"/>
    </location>
</feature>
<dbReference type="EMBL" id="JBEHHI010000003">
    <property type="protein sequence ID" value="MEX5729918.1"/>
    <property type="molecule type" value="Genomic_DNA"/>
</dbReference>
<accession>A0ABV3XX11</accession>
<evidence type="ECO:0000256" key="6">
    <source>
        <dbReference type="ARBA" id="ARBA00023026"/>
    </source>
</evidence>
<keyword evidence="7" id="KW-0472">Membrane</keyword>
<dbReference type="InterPro" id="IPR001343">
    <property type="entry name" value="Hemolysn_Ca-bd"/>
</dbReference>
<evidence type="ECO:0000256" key="1">
    <source>
        <dbReference type="ARBA" id="ARBA00004370"/>
    </source>
</evidence>
<evidence type="ECO:0000256" key="2">
    <source>
        <dbReference type="ARBA" id="ARBA00004613"/>
    </source>
</evidence>
<sequence>MADILGTEGNDILNGTPEDDFIQGLEGNDQIDGGTGRDDLRGGDGDDTLDASEGDSTTEGFGDYIRPGFGNNTILGNSAIYGDGEGIDISYADLEGTGGITVTITSGNGSGTVTSGNPGLINDTFTYTHYFEGTPDSDTFTGGASTGNGELWAPLAGDDVINGGDGWDSLRYNNDAAYGGEAGVVVDMIAGTATDGFGDTDTFSGIEDIRGTRFDDSITGSHVGVRLRGEGGNDSLIGGDGDDRLEGGAGFDYIEPGAGDDTVDGGDDLDQVSYSGAGGSVTVDLAAGTASDGDGGTDTLISIERARGGEYDDELRGDDGDNQLIGRAGDDILDGRGGFDVARYDRDDTAGATAGITVDLAAGTATDGFGDSDTLISIEGVRGTEFDDDISGTDGDNYFRGHGGDDTLDGGEGDDYYTIDGITENTVNIFDSGGFDTLEVIDHPGRDALTFVNRGDTLVRETTYGHTTIIHQDDAGDFGIEQVSWYTEDFDEIGTLQVVTDLDAIDRFDVTVAGTDEAETIVMPEGDAAGVDAPWGIVYGNGGDDDITASDSFTYYVNGGDGDDTIRGGDTFGEGLYGDAGNDRIEGGGGDDFIRGGAGDDTAVFDIDLADVEVSQDGDAFILTSALGTDNVAEVESFEFADRTVTASELAGGGTIGETLTGTPGDDELEGGDGPDTIRGLGGADTLIGNGGDDTIEGGDGTDFINGGDGDDTIEGGATSADRRDEIYGGAGDDSIDAGYGNDLVFGMGGNDTIAGGFGADDLRGQAGNDVITGSALSDLVFGGDGDDFVNGGFGYDRINGGAGADSFYHLGIANHGSDWVQDYTAAEGDVLLFGDATASADDFNVQFTHTSSPETGRSGDDDVQEAFVVYRPAGLIVWALVDGGGQDSLNIEIGGEVFDLLA</sequence>
<gene>
    <name evidence="9" type="ORF">Ga0609869_003271</name>
</gene>
<evidence type="ECO:0000256" key="3">
    <source>
        <dbReference type="ARBA" id="ARBA00022525"/>
    </source>
</evidence>
<dbReference type="PANTHER" id="PTHR38340:SF1">
    <property type="entry name" value="S-LAYER PROTEIN"/>
    <property type="match status" value="1"/>
</dbReference>
<dbReference type="Proteomes" id="UP001560019">
    <property type="component" value="Unassembled WGS sequence"/>
</dbReference>
<evidence type="ECO:0000256" key="4">
    <source>
        <dbReference type="ARBA" id="ARBA00022656"/>
    </source>
</evidence>
<dbReference type="InterPro" id="IPR018511">
    <property type="entry name" value="Hemolysin-typ_Ca-bd_CS"/>
</dbReference>
<keyword evidence="10" id="KW-1185">Reference proteome</keyword>
<dbReference type="PROSITE" id="PS00330">
    <property type="entry name" value="HEMOLYSIN_CALCIUM"/>
    <property type="match status" value="6"/>
</dbReference>
<feature type="region of interest" description="Disordered" evidence="8">
    <location>
        <begin position="1"/>
        <end position="65"/>
    </location>
</feature>
<dbReference type="Gene3D" id="2.150.10.10">
    <property type="entry name" value="Serralysin-like metalloprotease, C-terminal"/>
    <property type="match status" value="7"/>
</dbReference>
<reference evidence="9 10" key="1">
    <citation type="submission" date="2024-06" db="EMBL/GenBank/DDBJ databases">
        <title>Genome of Rhodovulum iodosum, a marine photoferrotroph.</title>
        <authorList>
            <person name="Bianchini G."/>
            <person name="Nikeleit V."/>
            <person name="Kappler A."/>
            <person name="Bryce C."/>
            <person name="Sanchez-Baracaldo P."/>
        </authorList>
    </citation>
    <scope>NUCLEOTIDE SEQUENCE [LARGE SCALE GENOMIC DNA]</scope>
    <source>
        <strain evidence="9 10">UT/N1</strain>
    </source>
</reference>
<dbReference type="RefSeq" id="WP_369022876.1">
    <property type="nucleotide sequence ID" value="NZ_JBEHHI010000003.1"/>
</dbReference>
<evidence type="ECO:0000313" key="10">
    <source>
        <dbReference type="Proteomes" id="UP001560019"/>
    </source>
</evidence>
<feature type="region of interest" description="Disordered" evidence="8">
    <location>
        <begin position="701"/>
        <end position="732"/>
    </location>
</feature>
<evidence type="ECO:0000256" key="8">
    <source>
        <dbReference type="SAM" id="MobiDB-lite"/>
    </source>
</evidence>
<protein>
    <submittedName>
        <fullName evidence="9">Ca2+-binding RTX toxin-like protein</fullName>
    </submittedName>
</protein>
<keyword evidence="3" id="KW-0964">Secreted</keyword>
<dbReference type="PANTHER" id="PTHR38340">
    <property type="entry name" value="S-LAYER PROTEIN"/>
    <property type="match status" value="1"/>
</dbReference>
<dbReference type="InterPro" id="IPR050557">
    <property type="entry name" value="RTX_toxin/Mannuronan_C5-epim"/>
</dbReference>
<comment type="subcellular location">
    <subcellularLocation>
        <location evidence="1">Membrane</location>
    </subcellularLocation>
    <subcellularLocation>
        <location evidence="2">Secreted</location>
    </subcellularLocation>
</comment>
<dbReference type="Pfam" id="PF00353">
    <property type="entry name" value="HemolysinCabind"/>
    <property type="match status" value="10"/>
</dbReference>
<keyword evidence="5" id="KW-0677">Repeat</keyword>
<feature type="region of interest" description="Disordered" evidence="8">
    <location>
        <begin position="652"/>
        <end position="677"/>
    </location>
</feature>
<evidence type="ECO:0000256" key="7">
    <source>
        <dbReference type="ARBA" id="ARBA00023136"/>
    </source>
</evidence>
<comment type="caution">
    <text evidence="9">The sequence shown here is derived from an EMBL/GenBank/DDBJ whole genome shotgun (WGS) entry which is preliminary data.</text>
</comment>
<dbReference type="InterPro" id="IPR011049">
    <property type="entry name" value="Serralysin-like_metalloprot_C"/>
</dbReference>
<proteinExistence type="predicted"/>
<feature type="region of interest" description="Disordered" evidence="8">
    <location>
        <begin position="387"/>
        <end position="406"/>
    </location>
</feature>
<evidence type="ECO:0000256" key="5">
    <source>
        <dbReference type="ARBA" id="ARBA00022737"/>
    </source>
</evidence>
<name>A0ABV3XX11_9RHOB</name>
<dbReference type="SUPFAM" id="SSF51120">
    <property type="entry name" value="beta-Roll"/>
    <property type="match status" value="6"/>
</dbReference>